<dbReference type="GO" id="GO:0140282">
    <property type="term" value="F:carbon-nitrogen ligase activity on lipid II"/>
    <property type="evidence" value="ECO:0007669"/>
    <property type="project" value="UniProtKB-UniRule"/>
</dbReference>
<evidence type="ECO:0000256" key="2">
    <source>
        <dbReference type="HAMAP-Rule" id="MF_02214"/>
    </source>
</evidence>
<comment type="catalytic activity">
    <reaction evidence="2">
        <text>beta-D-GlcNAc-(1-&gt;4)-Mur2Ac(oyl-L-Ala-gamma-D-Glu-L-Lys-D-Ala-D-Ala)-di-trans,octa-cis-undecaprenyl diphosphate + L-glutamine + ATP + H2O = beta-D-GlcNAc-(1-&gt;4)-Mur2Ac(oyl-L-Ala-D-isoglutaminyl-L-Lys-D-Ala-D-Ala)-di-trans,octa-cis-undecaprenyl diphosphate + L-glutamate + ADP + phosphate + H(+)</text>
        <dbReference type="Rhea" id="RHEA:57928"/>
        <dbReference type="ChEBI" id="CHEBI:15377"/>
        <dbReference type="ChEBI" id="CHEBI:15378"/>
        <dbReference type="ChEBI" id="CHEBI:29985"/>
        <dbReference type="ChEBI" id="CHEBI:30616"/>
        <dbReference type="ChEBI" id="CHEBI:43474"/>
        <dbReference type="ChEBI" id="CHEBI:58359"/>
        <dbReference type="ChEBI" id="CHEBI:60033"/>
        <dbReference type="ChEBI" id="CHEBI:62233"/>
        <dbReference type="ChEBI" id="CHEBI:456216"/>
        <dbReference type="EC" id="6.3.5.13"/>
    </reaction>
</comment>
<keyword evidence="2" id="KW-0547">Nucleotide-binding</keyword>
<evidence type="ECO:0000256" key="1">
    <source>
        <dbReference type="ARBA" id="ARBA00004752"/>
    </source>
</evidence>
<comment type="catalytic activity">
    <reaction evidence="2">
        <text>beta-D-GlcNAc-(1-&gt;4)-Mur2Ac(oyl-L-Ala-gamma-D-O-P-Glu-L-Lys-D-Ala-D-Ala)-di-trans,octa-cis-undecaprenyl diphosphate + NH4(+) = beta-D-GlcNAc-(1-&gt;4)-Mur2Ac(oyl-L-Ala-D-isoglutaminyl-L-Lys-D-Ala-D-Ala)-di-trans,octa-cis-undecaprenyl diphosphate + phosphate + H(+)</text>
        <dbReference type="Rhea" id="RHEA:57932"/>
        <dbReference type="ChEBI" id="CHEBI:15378"/>
        <dbReference type="ChEBI" id="CHEBI:28938"/>
        <dbReference type="ChEBI" id="CHEBI:43474"/>
        <dbReference type="ChEBI" id="CHEBI:62233"/>
        <dbReference type="ChEBI" id="CHEBI:143132"/>
    </reaction>
</comment>
<dbReference type="PANTHER" id="PTHR23135">
    <property type="entry name" value="MUR LIGASE FAMILY MEMBER"/>
    <property type="match status" value="1"/>
</dbReference>
<gene>
    <name evidence="2" type="primary">murT</name>
    <name evidence="5" type="ORF">FYJ66_06325</name>
</gene>
<keyword evidence="2" id="KW-0961">Cell wall biogenesis/degradation</keyword>
<comment type="caution">
    <text evidence="5">The sequence shown here is derived from an EMBL/GenBank/DDBJ whole genome shotgun (WGS) entry which is preliminary data.</text>
</comment>
<keyword evidence="2" id="KW-0436">Ligase</keyword>
<dbReference type="InterPro" id="IPR043703">
    <property type="entry name" value="Lipid_II_synth_MurT"/>
</dbReference>
<reference evidence="5" key="1">
    <citation type="submission" date="2019-09" db="EMBL/GenBank/DDBJ databases">
        <title>In-depth cultivation of the pig gut microbiome towards novel bacterial diversity and tailored functional studies.</title>
        <authorList>
            <person name="Wylensek D."/>
            <person name="Hitch T.C.A."/>
            <person name="Clavel T."/>
        </authorList>
    </citation>
    <scope>NUCLEOTIDE SEQUENCE</scope>
    <source>
        <strain evidence="5">RF-744-FAT-WT-3</strain>
    </source>
</reference>
<dbReference type="Gene3D" id="3.40.1190.10">
    <property type="entry name" value="Mur-like, catalytic domain"/>
    <property type="match status" value="1"/>
</dbReference>
<feature type="binding site" evidence="2">
    <location>
        <position position="233"/>
    </location>
    <ligand>
        <name>Zn(2+)</name>
        <dbReference type="ChEBI" id="CHEBI:29105"/>
    </ligand>
</feature>
<feature type="domain" description="Mur ligase central" evidence="3">
    <location>
        <begin position="55"/>
        <end position="177"/>
    </location>
</feature>
<organism evidence="5">
    <name type="scientific">Baileyella intestinalis</name>
    <dbReference type="NCBI Taxonomy" id="2606709"/>
    <lineage>
        <taxon>Bacteria</taxon>
        <taxon>Bacillati</taxon>
        <taxon>Bacillota</taxon>
        <taxon>Clostridia</taxon>
        <taxon>Peptostreptococcales</taxon>
        <taxon>Anaerovoracaceae</taxon>
        <taxon>Baileyella</taxon>
    </lineage>
</organism>
<dbReference type="UniPathway" id="UPA00219"/>
<comment type="subunit">
    <text evidence="2">Forms a heterodimer with GatD.</text>
</comment>
<sequence>MGRLRYYFALWAAKLSVVALKITRHNGTNFPGVVALRLCPDFLEYIKKPDRIIGVTGTNGKTTATNMTRDILQQMGEKVLCNSTGSNIATGIATAFISGVGFTGKCHYKTAVLEIDERSAKVVFPCFTPDYLVVLNLSRDSIMRNGHPEYIRDFLTRYIPEDTKVVLNADDLIASSVSPANERFFYGISPMEGDRTETDNLISDLQICPECSAKLKYKYIRYSNIGRAFCPECGFTAPQYDGGASSVNEEDMKFTYTLYEGRHQQKAGAELGEGAGNPVESLEFNIMNSSTFNIYNQVAVISLFHVMGYSLDEIRKAMDGVNITKSRLGFQKIGDKTVINFLCKEKNAYAASRVFERIHQMDGTKEILMFNNCIGDTHHWSENICWMYDADFEFLNDPSVKQIIVYGDRGRDLRLRMLLAGISEDVITYVEKPEDGVSKLKLPEGDNIYVLYGTDSFDLGMKTREQVIDYVSKMDREEAGLK</sequence>
<dbReference type="GO" id="GO:0008360">
    <property type="term" value="P:regulation of cell shape"/>
    <property type="evidence" value="ECO:0007669"/>
    <property type="project" value="UniProtKB-KW"/>
</dbReference>
<dbReference type="Pfam" id="PF08353">
    <property type="entry name" value="MurT_C"/>
    <property type="match status" value="1"/>
</dbReference>
<dbReference type="GO" id="GO:0016881">
    <property type="term" value="F:acid-amino acid ligase activity"/>
    <property type="evidence" value="ECO:0007669"/>
    <property type="project" value="InterPro"/>
</dbReference>
<dbReference type="GO" id="GO:0005524">
    <property type="term" value="F:ATP binding"/>
    <property type="evidence" value="ECO:0007669"/>
    <property type="project" value="UniProtKB-UniRule"/>
</dbReference>
<keyword evidence="2" id="KW-0862">Zinc</keyword>
<dbReference type="GO" id="GO:0009252">
    <property type="term" value="P:peptidoglycan biosynthetic process"/>
    <property type="evidence" value="ECO:0007669"/>
    <property type="project" value="UniProtKB-UniRule"/>
</dbReference>
<keyword evidence="2" id="KW-0479">Metal-binding</keyword>
<dbReference type="RefSeq" id="WP_154572669.1">
    <property type="nucleotide sequence ID" value="NZ_VUNB01000004.1"/>
</dbReference>
<dbReference type="InterPro" id="IPR036565">
    <property type="entry name" value="Mur-like_cat_sf"/>
</dbReference>
<keyword evidence="2" id="KW-0067">ATP-binding</keyword>
<evidence type="ECO:0000259" key="4">
    <source>
        <dbReference type="Pfam" id="PF08353"/>
    </source>
</evidence>
<protein>
    <recommendedName>
        <fullName evidence="2">Lipid II isoglutaminyl synthase (glutamine-hydrolyzing) subunit MurT</fullName>
        <ecNumber evidence="2">6.3.5.13</ecNumber>
    </recommendedName>
</protein>
<dbReference type="EMBL" id="VUNB01000004">
    <property type="protein sequence ID" value="MST69207.1"/>
    <property type="molecule type" value="Genomic_DNA"/>
</dbReference>
<comment type="similarity">
    <text evidence="2">Belongs to the MurCDEF family. MurT subfamily.</text>
</comment>
<feature type="binding site" evidence="2">
    <location>
        <position position="211"/>
    </location>
    <ligand>
        <name>Zn(2+)</name>
        <dbReference type="ChEBI" id="CHEBI:29105"/>
    </ligand>
</feature>
<accession>A0A6A8MCG1</accession>
<comment type="function">
    <text evidence="2">The lipid II isoglutaminyl synthase complex catalyzes the formation of alpha-D-isoglutamine in the cell wall lipid II stem peptide. The MurT subunit catalyzes the ATP-dependent amidation of D-glutamate residue of lipid II, converting it to an isoglutamine residue.</text>
</comment>
<feature type="binding site" evidence="2">
    <location>
        <position position="208"/>
    </location>
    <ligand>
        <name>Zn(2+)</name>
        <dbReference type="ChEBI" id="CHEBI:29105"/>
    </ligand>
</feature>
<dbReference type="GO" id="GO:0071555">
    <property type="term" value="P:cell wall organization"/>
    <property type="evidence" value="ECO:0007669"/>
    <property type="project" value="UniProtKB-KW"/>
</dbReference>
<feature type="domain" description="Lipid II isoglutaminyl synthase (glutamine-hydrolyzing) subunit MurT C-terminal" evidence="4">
    <location>
        <begin position="346"/>
        <end position="451"/>
    </location>
</feature>
<comment type="caution">
    <text evidence="2">Lacks conserved residue(s) required for the propagation of feature annotation.</text>
</comment>
<dbReference type="InterPro" id="IPR013564">
    <property type="entry name" value="MurT_C"/>
</dbReference>
<keyword evidence="2" id="KW-0573">Peptidoglycan synthesis</keyword>
<evidence type="ECO:0000313" key="5">
    <source>
        <dbReference type="EMBL" id="MST69207.1"/>
    </source>
</evidence>
<dbReference type="InterPro" id="IPR013221">
    <property type="entry name" value="Mur_ligase_cen"/>
</dbReference>
<dbReference type="GO" id="GO:0008270">
    <property type="term" value="F:zinc ion binding"/>
    <property type="evidence" value="ECO:0007669"/>
    <property type="project" value="UniProtKB-UniRule"/>
</dbReference>
<dbReference type="Pfam" id="PF08245">
    <property type="entry name" value="Mur_ligase_M"/>
    <property type="match status" value="1"/>
</dbReference>
<dbReference type="AlphaFoldDB" id="A0A6A8MCG1"/>
<dbReference type="PANTHER" id="PTHR23135:SF7">
    <property type="entry name" value="LIPID II ISOGLUTAMINYL SYNTHASE (GLUTAMINE-HYDROLYZING) SUBUNIT MURT"/>
    <property type="match status" value="1"/>
</dbReference>
<evidence type="ECO:0000259" key="3">
    <source>
        <dbReference type="Pfam" id="PF08245"/>
    </source>
</evidence>
<keyword evidence="2" id="KW-0133">Cell shape</keyword>
<dbReference type="SUPFAM" id="SSF53623">
    <property type="entry name" value="MurD-like peptide ligases, catalytic domain"/>
    <property type="match status" value="1"/>
</dbReference>
<comment type="pathway">
    <text evidence="1 2">Cell wall biogenesis; peptidoglycan biosynthesis.</text>
</comment>
<comment type="catalytic activity">
    <reaction evidence="2">
        <text>beta-D-GlcNAc-(1-&gt;4)-Mur2Ac(oyl-L-Ala-gamma-D-Glu-L-Lys-D-Ala-D-Ala)-di-trans,octa-cis-undecaprenyl diphosphate + ATP = beta-D-GlcNAc-(1-&gt;4)-Mur2Ac(oyl-L-Ala-gamma-D-O-P-Glu-L-Lys-D-Ala-D-Ala)-di-trans,octa-cis-undecaprenyl diphosphate + ADP</text>
        <dbReference type="Rhea" id="RHEA:59488"/>
        <dbReference type="ChEBI" id="CHEBI:30616"/>
        <dbReference type="ChEBI" id="CHEBI:60033"/>
        <dbReference type="ChEBI" id="CHEBI:143132"/>
        <dbReference type="ChEBI" id="CHEBI:456216"/>
    </reaction>
</comment>
<name>A0A6A8MCG1_9FIRM</name>
<dbReference type="EC" id="6.3.5.13" evidence="2"/>
<proteinExistence type="inferred from homology"/>
<feature type="binding site" evidence="2">
    <location>
        <position position="230"/>
    </location>
    <ligand>
        <name>Zn(2+)</name>
        <dbReference type="ChEBI" id="CHEBI:29105"/>
    </ligand>
</feature>
<dbReference type="HAMAP" id="MF_02214">
    <property type="entry name" value="Lipid_II_synth_MurT"/>
    <property type="match status" value="1"/>
</dbReference>